<sequence length="175" mass="19743">MASAKRFWRIARAMLLMLRDELEKRRLAAAQLLTDAGAPPAAISISCCLMDPSSAIYVPREVQFSCSDTPFLTASRREKHKDRRRRQRRRSHDCYRTAAVEKAFEILDSAADGGIVEAESPAAAIVRVTDSPFPLSEEDETDDSVDSAAEEFIRGFYEQLRRQKMAAKSPMRGFR</sequence>
<dbReference type="PANTHER" id="PTHR33265">
    <property type="entry name" value="AVR9/CF-9 RAPIDLY ELICITED PROTEIN-RELATED"/>
    <property type="match status" value="1"/>
</dbReference>
<organism evidence="1 2">
    <name type="scientific">Dendrobium thyrsiflorum</name>
    <name type="common">Pinecone-like raceme dendrobium</name>
    <name type="synonym">Orchid</name>
    <dbReference type="NCBI Taxonomy" id="117978"/>
    <lineage>
        <taxon>Eukaryota</taxon>
        <taxon>Viridiplantae</taxon>
        <taxon>Streptophyta</taxon>
        <taxon>Embryophyta</taxon>
        <taxon>Tracheophyta</taxon>
        <taxon>Spermatophyta</taxon>
        <taxon>Magnoliopsida</taxon>
        <taxon>Liliopsida</taxon>
        <taxon>Asparagales</taxon>
        <taxon>Orchidaceae</taxon>
        <taxon>Epidendroideae</taxon>
        <taxon>Malaxideae</taxon>
        <taxon>Dendrobiinae</taxon>
        <taxon>Dendrobium</taxon>
    </lineage>
</organism>
<dbReference type="Proteomes" id="UP001552299">
    <property type="component" value="Unassembled WGS sequence"/>
</dbReference>
<name>A0ABD0U0L8_DENTH</name>
<evidence type="ECO:0000313" key="2">
    <source>
        <dbReference type="Proteomes" id="UP001552299"/>
    </source>
</evidence>
<dbReference type="InterPro" id="IPR008480">
    <property type="entry name" value="DUF761_pln"/>
</dbReference>
<keyword evidence="2" id="KW-1185">Reference proteome</keyword>
<reference evidence="1 2" key="1">
    <citation type="journal article" date="2024" name="Plant Biotechnol. J.">
        <title>Dendrobium thyrsiflorum genome and its molecular insights into genes involved in important horticultural traits.</title>
        <authorList>
            <person name="Chen B."/>
            <person name="Wang J.Y."/>
            <person name="Zheng P.J."/>
            <person name="Li K.L."/>
            <person name="Liang Y.M."/>
            <person name="Chen X.F."/>
            <person name="Zhang C."/>
            <person name="Zhao X."/>
            <person name="He X."/>
            <person name="Zhang G.Q."/>
            <person name="Liu Z.J."/>
            <person name="Xu Q."/>
        </authorList>
    </citation>
    <scope>NUCLEOTIDE SEQUENCE [LARGE SCALE GENOMIC DNA]</scope>
    <source>
        <strain evidence="1">GZMU011</strain>
    </source>
</reference>
<accession>A0ABD0U0L8</accession>
<proteinExistence type="predicted"/>
<dbReference type="PANTHER" id="PTHR33265:SF26">
    <property type="entry name" value="OS06G0554600 PROTEIN"/>
    <property type="match status" value="1"/>
</dbReference>
<protein>
    <recommendedName>
        <fullName evidence="3">Avr9/Cf-9 rapidly elicited protein 146</fullName>
    </recommendedName>
</protein>
<comment type="caution">
    <text evidence="1">The sequence shown here is derived from an EMBL/GenBank/DDBJ whole genome shotgun (WGS) entry which is preliminary data.</text>
</comment>
<dbReference type="EMBL" id="JANQDX010000018">
    <property type="protein sequence ID" value="KAL0905554.1"/>
    <property type="molecule type" value="Genomic_DNA"/>
</dbReference>
<dbReference type="AlphaFoldDB" id="A0ABD0U0L8"/>
<gene>
    <name evidence="1" type="ORF">M5K25_023984</name>
</gene>
<evidence type="ECO:0008006" key="3">
    <source>
        <dbReference type="Google" id="ProtNLM"/>
    </source>
</evidence>
<dbReference type="Pfam" id="PF05553">
    <property type="entry name" value="DUF761"/>
    <property type="match status" value="1"/>
</dbReference>
<evidence type="ECO:0000313" key="1">
    <source>
        <dbReference type="EMBL" id="KAL0905554.1"/>
    </source>
</evidence>